<dbReference type="PANTHER" id="PTHR40265:SF1">
    <property type="entry name" value="GLYOXALASE-LIKE DOMAIN-CONTAINING PROTEIN"/>
    <property type="match status" value="1"/>
</dbReference>
<dbReference type="Pfam" id="PF13468">
    <property type="entry name" value="Glyoxalase_3"/>
    <property type="match status" value="1"/>
</dbReference>
<dbReference type="InterPro" id="IPR025870">
    <property type="entry name" value="Glyoxalase-like_dom"/>
</dbReference>
<organism evidence="2 3">
    <name type="scientific">Lichenibacterium ramalinae</name>
    <dbReference type="NCBI Taxonomy" id="2316527"/>
    <lineage>
        <taxon>Bacteria</taxon>
        <taxon>Pseudomonadati</taxon>
        <taxon>Pseudomonadota</taxon>
        <taxon>Alphaproteobacteria</taxon>
        <taxon>Hyphomicrobiales</taxon>
        <taxon>Lichenihabitantaceae</taxon>
        <taxon>Lichenibacterium</taxon>
    </lineage>
</organism>
<dbReference type="Proteomes" id="UP000289411">
    <property type="component" value="Unassembled WGS sequence"/>
</dbReference>
<dbReference type="OrthoDB" id="9812467at2"/>
<dbReference type="InterPro" id="IPR029068">
    <property type="entry name" value="Glyas_Bleomycin-R_OHBP_Dase"/>
</dbReference>
<keyword evidence="3" id="KW-1185">Reference proteome</keyword>
<sequence length="290" mass="29409">MAVPRPIDHLVLAVPDLAAAVALYGRLGFTVGAVNRHPWGTENAVIQLDGSFLELIGLGAGFALPGPHEAAAPFAAPVAAACARGGGLALVALGSTDADADAAAFRVAGAGQGRRLDFGRTAVAPDGTRRDVAFGLAFADIGLEAAGVFTCRHHRPENFWNPAAQRHANRALRLDAVALAVPDPAPVAARLSVALGIGPDGQAERLRFATPTGSIDVMTPPAAAARYGGGAAPGRFAGFGMVVEALDGLRRRLAAADVPHREVAGTLVVPPEVAFGTALVFAPAPCHSVA</sequence>
<proteinExistence type="predicted"/>
<dbReference type="EMBL" id="QYBC01000008">
    <property type="protein sequence ID" value="RYB05062.1"/>
    <property type="molecule type" value="Genomic_DNA"/>
</dbReference>
<feature type="domain" description="Glyoxalase-like" evidence="1">
    <location>
        <begin position="7"/>
        <end position="192"/>
    </location>
</feature>
<dbReference type="PANTHER" id="PTHR40265">
    <property type="entry name" value="BLL2707 PROTEIN"/>
    <property type="match status" value="1"/>
</dbReference>
<reference evidence="2 3" key="1">
    <citation type="submission" date="2018-09" db="EMBL/GenBank/DDBJ databases">
        <authorList>
            <person name="Grouzdev D.S."/>
            <person name="Krutkina M.S."/>
        </authorList>
    </citation>
    <scope>NUCLEOTIDE SEQUENCE [LARGE SCALE GENOMIC DNA]</scope>
    <source>
        <strain evidence="2 3">RmlP001</strain>
    </source>
</reference>
<comment type="caution">
    <text evidence="2">The sequence shown here is derived from an EMBL/GenBank/DDBJ whole genome shotgun (WGS) entry which is preliminary data.</text>
</comment>
<evidence type="ECO:0000313" key="2">
    <source>
        <dbReference type="EMBL" id="RYB05062.1"/>
    </source>
</evidence>
<accession>A0A4Q2RC82</accession>
<evidence type="ECO:0000313" key="3">
    <source>
        <dbReference type="Proteomes" id="UP000289411"/>
    </source>
</evidence>
<dbReference type="AlphaFoldDB" id="A0A4Q2RC82"/>
<name>A0A4Q2RC82_9HYPH</name>
<dbReference type="SUPFAM" id="SSF54593">
    <property type="entry name" value="Glyoxalase/Bleomycin resistance protein/Dihydroxybiphenyl dioxygenase"/>
    <property type="match status" value="1"/>
</dbReference>
<gene>
    <name evidence="2" type="ORF">D3272_11440</name>
</gene>
<reference evidence="2 3" key="2">
    <citation type="submission" date="2019-02" db="EMBL/GenBank/DDBJ databases">
        <title>'Lichenibacterium ramalinii' gen. nov. sp. nov., 'Lichenibacterium minor' gen. nov. sp. nov.</title>
        <authorList>
            <person name="Pankratov T."/>
        </authorList>
    </citation>
    <scope>NUCLEOTIDE SEQUENCE [LARGE SCALE GENOMIC DNA]</scope>
    <source>
        <strain evidence="2 3">RmlP001</strain>
    </source>
</reference>
<dbReference type="Gene3D" id="3.10.180.10">
    <property type="entry name" value="2,3-Dihydroxybiphenyl 1,2-Dioxygenase, domain 1"/>
    <property type="match status" value="1"/>
</dbReference>
<protein>
    <submittedName>
        <fullName evidence="2">VOC family protein</fullName>
    </submittedName>
</protein>
<evidence type="ECO:0000259" key="1">
    <source>
        <dbReference type="Pfam" id="PF13468"/>
    </source>
</evidence>